<protein>
    <recommendedName>
        <fullName evidence="2">B box-type domain-containing protein</fullName>
    </recommendedName>
</protein>
<proteinExistence type="predicted"/>
<dbReference type="AlphaFoldDB" id="A0A9D4JL47"/>
<dbReference type="InterPro" id="IPR011042">
    <property type="entry name" value="6-blade_b-propeller_TolB-like"/>
</dbReference>
<keyword evidence="1" id="KW-0863">Zinc-finger</keyword>
<evidence type="ECO:0000313" key="4">
    <source>
        <dbReference type="Proteomes" id="UP000828390"/>
    </source>
</evidence>
<dbReference type="Proteomes" id="UP000828390">
    <property type="component" value="Unassembled WGS sequence"/>
</dbReference>
<dbReference type="GO" id="GO:0008270">
    <property type="term" value="F:zinc ion binding"/>
    <property type="evidence" value="ECO:0007669"/>
    <property type="project" value="UniProtKB-KW"/>
</dbReference>
<keyword evidence="4" id="KW-1185">Reference proteome</keyword>
<reference evidence="3" key="2">
    <citation type="submission" date="2020-11" db="EMBL/GenBank/DDBJ databases">
        <authorList>
            <person name="McCartney M.A."/>
            <person name="Auch B."/>
            <person name="Kono T."/>
            <person name="Mallez S."/>
            <person name="Becker A."/>
            <person name="Gohl D.M."/>
            <person name="Silverstein K.A.T."/>
            <person name="Koren S."/>
            <person name="Bechman K.B."/>
            <person name="Herman A."/>
            <person name="Abrahante J.E."/>
            <person name="Garbe J."/>
        </authorList>
    </citation>
    <scope>NUCLEOTIDE SEQUENCE</scope>
    <source>
        <strain evidence="3">Duluth1</strain>
        <tissue evidence="3">Whole animal</tissue>
    </source>
</reference>
<evidence type="ECO:0000256" key="1">
    <source>
        <dbReference type="PROSITE-ProRule" id="PRU00024"/>
    </source>
</evidence>
<dbReference type="Gene3D" id="2.120.10.30">
    <property type="entry name" value="TolB, C-terminal domain"/>
    <property type="match status" value="1"/>
</dbReference>
<dbReference type="EMBL" id="JAIWYP010000006">
    <property type="protein sequence ID" value="KAH3812838.1"/>
    <property type="molecule type" value="Genomic_DNA"/>
</dbReference>
<dbReference type="PROSITE" id="PS50119">
    <property type="entry name" value="ZF_BBOX"/>
    <property type="match status" value="1"/>
</dbReference>
<sequence length="378" mass="41949">MATGRLLDSNRDKAGEFIGECTILHSCEPCMKSNESKTATIFCQDCDEYLCDTCKNAHNVYKPGRHDIVRIQDRTSGRVVVDMKAMEICRNPVDTSRISLSSQPWPLTLELIVSVDLSKTGDVEMEPRISGLDFMPNGRLVVVDNANKKCFILNDRLQKLGSPHKFINKPMGVVCLSQNKLAITCGKDVCFLSVSTDNIIRMRRTIHTSSKFSSICCESPFKMIVSTYDDPRPARMLSVDGVESDFDNVELPYETYKVGESACTYVQSKNTLVLTDMLAHVVYMFDTVKGTSKAITDEKIQEPCGACVGPAETLLVISRAKNSLVHLTVEGDILGTYPVDIEMPWILCMNKDGTRLAVSNILNGNMKIQLFKISTAIS</sequence>
<dbReference type="InterPro" id="IPR000315">
    <property type="entry name" value="Znf_B-box"/>
</dbReference>
<feature type="domain" description="B box-type" evidence="2">
    <location>
        <begin position="30"/>
        <end position="71"/>
    </location>
</feature>
<accession>A0A9D4JL47</accession>
<keyword evidence="1" id="KW-0862">Zinc</keyword>
<name>A0A9D4JL47_DREPO</name>
<organism evidence="3 4">
    <name type="scientific">Dreissena polymorpha</name>
    <name type="common">Zebra mussel</name>
    <name type="synonym">Mytilus polymorpha</name>
    <dbReference type="NCBI Taxonomy" id="45954"/>
    <lineage>
        <taxon>Eukaryota</taxon>
        <taxon>Metazoa</taxon>
        <taxon>Spiralia</taxon>
        <taxon>Lophotrochozoa</taxon>
        <taxon>Mollusca</taxon>
        <taxon>Bivalvia</taxon>
        <taxon>Autobranchia</taxon>
        <taxon>Heteroconchia</taxon>
        <taxon>Euheterodonta</taxon>
        <taxon>Imparidentia</taxon>
        <taxon>Neoheterodontei</taxon>
        <taxon>Myida</taxon>
        <taxon>Dreissenoidea</taxon>
        <taxon>Dreissenidae</taxon>
        <taxon>Dreissena</taxon>
    </lineage>
</organism>
<keyword evidence="1" id="KW-0479">Metal-binding</keyword>
<reference evidence="3" key="1">
    <citation type="journal article" date="2019" name="bioRxiv">
        <title>The Genome of the Zebra Mussel, Dreissena polymorpha: A Resource for Invasive Species Research.</title>
        <authorList>
            <person name="McCartney M.A."/>
            <person name="Auch B."/>
            <person name="Kono T."/>
            <person name="Mallez S."/>
            <person name="Zhang Y."/>
            <person name="Obille A."/>
            <person name="Becker A."/>
            <person name="Abrahante J.E."/>
            <person name="Garbe J."/>
            <person name="Badalamenti J.P."/>
            <person name="Herman A."/>
            <person name="Mangelson H."/>
            <person name="Liachko I."/>
            <person name="Sullivan S."/>
            <person name="Sone E.D."/>
            <person name="Koren S."/>
            <person name="Silverstein K.A.T."/>
            <person name="Beckman K.B."/>
            <person name="Gohl D.M."/>
        </authorList>
    </citation>
    <scope>NUCLEOTIDE SEQUENCE</scope>
    <source>
        <strain evidence="3">Duluth1</strain>
        <tissue evidence="3">Whole animal</tissue>
    </source>
</reference>
<dbReference type="Pfam" id="PF00643">
    <property type="entry name" value="zf-B_box"/>
    <property type="match status" value="1"/>
</dbReference>
<evidence type="ECO:0000259" key="2">
    <source>
        <dbReference type="PROSITE" id="PS50119"/>
    </source>
</evidence>
<dbReference type="SUPFAM" id="SSF63829">
    <property type="entry name" value="Calcium-dependent phosphotriesterase"/>
    <property type="match status" value="1"/>
</dbReference>
<gene>
    <name evidence="3" type="ORF">DPMN_141279</name>
</gene>
<comment type="caution">
    <text evidence="3">The sequence shown here is derived from an EMBL/GenBank/DDBJ whole genome shotgun (WGS) entry which is preliminary data.</text>
</comment>
<evidence type="ECO:0000313" key="3">
    <source>
        <dbReference type="EMBL" id="KAH3812838.1"/>
    </source>
</evidence>